<feature type="domain" description="Subtilisin inhibitor" evidence="9">
    <location>
        <begin position="6"/>
        <end position="88"/>
    </location>
</feature>
<evidence type="ECO:0000256" key="7">
    <source>
        <dbReference type="ARBA" id="ARBA00023157"/>
    </source>
</evidence>
<evidence type="ECO:0000256" key="3">
    <source>
        <dbReference type="ARBA" id="ARBA00011738"/>
    </source>
</evidence>
<keyword evidence="4" id="KW-0964">Secreted</keyword>
<evidence type="ECO:0000259" key="9">
    <source>
        <dbReference type="Pfam" id="PF00720"/>
    </source>
</evidence>
<comment type="subcellular location">
    <subcellularLocation>
        <location evidence="1">Secreted</location>
    </subcellularLocation>
</comment>
<keyword evidence="5 8" id="KW-0646">Protease inhibitor</keyword>
<evidence type="ECO:0000256" key="2">
    <source>
        <dbReference type="ARBA" id="ARBA00010472"/>
    </source>
</evidence>
<dbReference type="PRINTS" id="PR00294">
    <property type="entry name" value="SSBTLNINHBTR"/>
</dbReference>
<evidence type="ECO:0000256" key="8">
    <source>
        <dbReference type="RuleBase" id="RU003471"/>
    </source>
</evidence>
<dbReference type="InterPro" id="IPR020054">
    <property type="entry name" value="Prot_inh_SSI_I16_CS"/>
</dbReference>
<accession>A0A1I0ZU63</accession>
<evidence type="ECO:0000256" key="1">
    <source>
        <dbReference type="ARBA" id="ARBA00004613"/>
    </source>
</evidence>
<dbReference type="InterPro" id="IPR036819">
    <property type="entry name" value="Subtilisin_inhibitor-like_sf"/>
</dbReference>
<organism evidence="10 11">
    <name type="scientific">Amycolatopsis marina</name>
    <dbReference type="NCBI Taxonomy" id="490629"/>
    <lineage>
        <taxon>Bacteria</taxon>
        <taxon>Bacillati</taxon>
        <taxon>Actinomycetota</taxon>
        <taxon>Actinomycetes</taxon>
        <taxon>Pseudonocardiales</taxon>
        <taxon>Pseudonocardiaceae</taxon>
        <taxon>Amycolatopsis</taxon>
    </lineage>
</organism>
<evidence type="ECO:0000313" key="10">
    <source>
        <dbReference type="EMBL" id="SFB27970.1"/>
    </source>
</evidence>
<evidence type="ECO:0000256" key="4">
    <source>
        <dbReference type="ARBA" id="ARBA00022525"/>
    </source>
</evidence>
<gene>
    <name evidence="10" type="ORF">SAMN05216266_107208</name>
</gene>
<dbReference type="RefSeq" id="WP_245788352.1">
    <property type="nucleotide sequence ID" value="NZ_FOKG01000007.1"/>
</dbReference>
<keyword evidence="6 8" id="KW-0722">Serine protease inhibitor</keyword>
<dbReference type="GO" id="GO:0005576">
    <property type="term" value="C:extracellular region"/>
    <property type="evidence" value="ECO:0007669"/>
    <property type="project" value="UniProtKB-SubCell"/>
</dbReference>
<comment type="similarity">
    <text evidence="2 8">Belongs to the protease inhibitor I16 (SSI) family.</text>
</comment>
<dbReference type="Pfam" id="PF00720">
    <property type="entry name" value="SSI"/>
    <property type="match status" value="1"/>
</dbReference>
<dbReference type="InterPro" id="IPR023549">
    <property type="entry name" value="Subtilisin_inhibitor"/>
</dbReference>
<dbReference type="Proteomes" id="UP000243799">
    <property type="component" value="Unassembled WGS sequence"/>
</dbReference>
<dbReference type="GO" id="GO:0004867">
    <property type="term" value="F:serine-type endopeptidase inhibitor activity"/>
    <property type="evidence" value="ECO:0007669"/>
    <property type="project" value="UniProtKB-KW"/>
</dbReference>
<dbReference type="EMBL" id="FOKG01000007">
    <property type="protein sequence ID" value="SFB27970.1"/>
    <property type="molecule type" value="Genomic_DNA"/>
</dbReference>
<comment type="subunit">
    <text evidence="3">Homodimer.</text>
</comment>
<evidence type="ECO:0000256" key="6">
    <source>
        <dbReference type="ARBA" id="ARBA00022900"/>
    </source>
</evidence>
<dbReference type="STRING" id="490629.SAMN05216266_107208"/>
<proteinExistence type="inferred from homology"/>
<dbReference type="PROSITE" id="PS00999">
    <property type="entry name" value="SSI"/>
    <property type="match status" value="1"/>
</dbReference>
<dbReference type="InterPro" id="IPR000691">
    <property type="entry name" value="Prot_inh_I16_SSI"/>
</dbReference>
<dbReference type="Gene3D" id="3.30.350.10">
    <property type="entry name" value="Subtilisin inhibitor-like"/>
    <property type="match status" value="1"/>
</dbReference>
<name>A0A1I0ZU63_9PSEU</name>
<evidence type="ECO:0000256" key="5">
    <source>
        <dbReference type="ARBA" id="ARBA00022690"/>
    </source>
</evidence>
<dbReference type="SUPFAM" id="SSF55399">
    <property type="entry name" value="Subtilisin inhibitor"/>
    <property type="match status" value="1"/>
</dbReference>
<protein>
    <submittedName>
        <fullName evidence="10">Subtilisin inhibitor-like</fullName>
    </submittedName>
</protein>
<evidence type="ECO:0000313" key="11">
    <source>
        <dbReference type="Proteomes" id="UP000243799"/>
    </source>
</evidence>
<keyword evidence="7" id="KW-1015">Disulfide bond</keyword>
<reference evidence="11" key="1">
    <citation type="submission" date="2016-10" db="EMBL/GenBank/DDBJ databases">
        <authorList>
            <person name="Varghese N."/>
            <person name="Submissions S."/>
        </authorList>
    </citation>
    <scope>NUCLEOTIDE SEQUENCE [LARGE SCALE GENOMIC DNA]</scope>
    <source>
        <strain evidence="11">CGMCC 4.3568</strain>
    </source>
</reference>
<dbReference type="AlphaFoldDB" id="A0A1I0ZU63"/>
<keyword evidence="11" id="KW-1185">Reference proteome</keyword>
<sequence>MTPADSALTLTTHDVNGSAKSVVLHCDPATGNHPSPAEACDALADADGDFEDLETQEVACALIYSPVQATAHGHWRGDPVVFETVYPNACVAGAESSGVFGF</sequence>